<dbReference type="Pfam" id="PF00685">
    <property type="entry name" value="Sulfotransfer_1"/>
    <property type="match status" value="1"/>
</dbReference>
<dbReference type="Proteomes" id="UP001497623">
    <property type="component" value="Unassembled WGS sequence"/>
</dbReference>
<dbReference type="PANTHER" id="PTHR10704">
    <property type="entry name" value="CARBOHYDRATE SULFOTRANSFERASE"/>
    <property type="match status" value="1"/>
</dbReference>
<dbReference type="AlphaFoldDB" id="A0AAV2RF86"/>
<evidence type="ECO:0000313" key="3">
    <source>
        <dbReference type="Proteomes" id="UP001497623"/>
    </source>
</evidence>
<accession>A0AAV2RF86</accession>
<dbReference type="InterPro" id="IPR027417">
    <property type="entry name" value="P-loop_NTPase"/>
</dbReference>
<dbReference type="InterPro" id="IPR051135">
    <property type="entry name" value="Gal/GlcNAc/GalNAc_ST"/>
</dbReference>
<dbReference type="GO" id="GO:0006044">
    <property type="term" value="P:N-acetylglucosamine metabolic process"/>
    <property type="evidence" value="ECO:0007669"/>
    <property type="project" value="TreeGrafter"/>
</dbReference>
<keyword evidence="3" id="KW-1185">Reference proteome</keyword>
<dbReference type="InterPro" id="IPR000863">
    <property type="entry name" value="Sulfotransferase_dom"/>
</dbReference>
<evidence type="ECO:0000259" key="1">
    <source>
        <dbReference type="Pfam" id="PF00685"/>
    </source>
</evidence>
<feature type="non-terminal residue" evidence="2">
    <location>
        <position position="266"/>
    </location>
</feature>
<organism evidence="2 3">
    <name type="scientific">Meganyctiphanes norvegica</name>
    <name type="common">Northern krill</name>
    <name type="synonym">Thysanopoda norvegica</name>
    <dbReference type="NCBI Taxonomy" id="48144"/>
    <lineage>
        <taxon>Eukaryota</taxon>
        <taxon>Metazoa</taxon>
        <taxon>Ecdysozoa</taxon>
        <taxon>Arthropoda</taxon>
        <taxon>Crustacea</taxon>
        <taxon>Multicrustacea</taxon>
        <taxon>Malacostraca</taxon>
        <taxon>Eumalacostraca</taxon>
        <taxon>Eucarida</taxon>
        <taxon>Euphausiacea</taxon>
        <taxon>Euphausiidae</taxon>
        <taxon>Meganyctiphanes</taxon>
    </lineage>
</organism>
<feature type="domain" description="Sulfotransferase" evidence="1">
    <location>
        <begin position="80"/>
        <end position="239"/>
    </location>
</feature>
<evidence type="ECO:0000313" key="2">
    <source>
        <dbReference type="EMBL" id="CAL4122569.1"/>
    </source>
</evidence>
<dbReference type="SUPFAM" id="SSF52540">
    <property type="entry name" value="P-loop containing nucleoside triphosphate hydrolases"/>
    <property type="match status" value="1"/>
</dbReference>
<dbReference type="PANTHER" id="PTHR10704:SF71">
    <property type="entry name" value="CARBOHYDRATE SULFOTRANSFERASE 1-LIKE"/>
    <property type="match status" value="1"/>
</dbReference>
<proteinExistence type="predicted"/>
<gene>
    <name evidence="2" type="ORF">MNOR_LOCUS23291</name>
</gene>
<dbReference type="GO" id="GO:0001517">
    <property type="term" value="F:N-acetylglucosamine 6-O-sulfotransferase activity"/>
    <property type="evidence" value="ECO:0007669"/>
    <property type="project" value="TreeGrafter"/>
</dbReference>
<protein>
    <recommendedName>
        <fullName evidence="1">Sulfotransferase domain-containing protein</fullName>
    </recommendedName>
</protein>
<dbReference type="Gene3D" id="3.40.50.300">
    <property type="entry name" value="P-loop containing nucleotide triphosphate hydrolases"/>
    <property type="match status" value="1"/>
</dbReference>
<reference evidence="2 3" key="1">
    <citation type="submission" date="2024-05" db="EMBL/GenBank/DDBJ databases">
        <authorList>
            <person name="Wallberg A."/>
        </authorList>
    </citation>
    <scope>NUCLEOTIDE SEQUENCE [LARGE SCALE GENOMIC DNA]</scope>
</reference>
<dbReference type="GO" id="GO:0006790">
    <property type="term" value="P:sulfur compound metabolic process"/>
    <property type="evidence" value="ECO:0007669"/>
    <property type="project" value="TreeGrafter"/>
</dbReference>
<dbReference type="EMBL" id="CAXKWB010020397">
    <property type="protein sequence ID" value="CAL4122569.1"/>
    <property type="molecule type" value="Genomic_DNA"/>
</dbReference>
<comment type="caution">
    <text evidence="2">The sequence shown here is derived from an EMBL/GenBank/DDBJ whole genome shotgun (WGS) entry which is preliminary data.</text>
</comment>
<sequence length="266" mass="30953">MVFKLFGMIGLQRCGLCLCVGYLTLFLLLRYPLQLVPVYLQPKIAEDEEPATKKSLLVSTSSEESLLVSTSTEGPLLVLVLSSLPRSGSSLMGELIATIPNSVYYFEPIYKFLQKGTWTNDQNITSDYIKSLFRCEIEKEFENWFKANPDWIKWWNIKAKRCYSMKTYHGKLKCFSNFNIKQDCEESNAIIMKVIRARMSWIEPFILDQSLNLKIIHIVRDPRASIKSIMQFNGWNKDAKYRCGHLHQDMKVYKTLQDKYSNTVIR</sequence>
<name>A0AAV2RF86_MEGNR</name>